<evidence type="ECO:0000256" key="5">
    <source>
        <dbReference type="ARBA" id="ARBA00022679"/>
    </source>
</evidence>
<keyword evidence="6" id="KW-0418">Kinase</keyword>
<reference evidence="17 18" key="1">
    <citation type="submission" date="2024-02" db="EMBL/GenBank/DDBJ databases">
        <title>A novel Wenzhouxiangellaceae bacterium, isolated from coastal sediments.</title>
        <authorList>
            <person name="Du Z.-J."/>
            <person name="Ye Y.-Q."/>
            <person name="Zhang X.-Y."/>
        </authorList>
    </citation>
    <scope>NUCLEOTIDE SEQUENCE [LARGE SCALE GENOMIC DNA]</scope>
    <source>
        <strain evidence="17 18">CH-27</strain>
    </source>
</reference>
<dbReference type="CDD" id="cd17546">
    <property type="entry name" value="REC_hyHK_CKI1_RcsC-like"/>
    <property type="match status" value="1"/>
</dbReference>
<dbReference type="InterPro" id="IPR058661">
    <property type="entry name" value="FimL_2nd"/>
</dbReference>
<evidence type="ECO:0000256" key="12">
    <source>
        <dbReference type="SAM" id="MobiDB-lite"/>
    </source>
</evidence>
<feature type="region of interest" description="Disordered" evidence="12">
    <location>
        <begin position="904"/>
        <end position="947"/>
    </location>
</feature>
<dbReference type="EMBL" id="JAZHOG010000003">
    <property type="protein sequence ID" value="MEJ8567060.1"/>
    <property type="molecule type" value="Genomic_DNA"/>
</dbReference>
<feature type="modified residue" description="Phosphohistidine" evidence="9">
    <location>
        <position position="994"/>
    </location>
</feature>
<feature type="compositionally biased region" description="Basic and acidic residues" evidence="12">
    <location>
        <begin position="1187"/>
        <end position="1203"/>
    </location>
</feature>
<feature type="region of interest" description="Disordered" evidence="12">
    <location>
        <begin position="747"/>
        <end position="775"/>
    </location>
</feature>
<feature type="compositionally biased region" description="Low complexity" evidence="12">
    <location>
        <begin position="749"/>
        <end position="768"/>
    </location>
</feature>
<proteinExistence type="predicted"/>
<dbReference type="EC" id="2.7.13.3" evidence="2"/>
<keyword evidence="7" id="KW-0902">Two-component regulatory system</keyword>
<name>A0AAW9RE02_9GAMM</name>
<dbReference type="SMART" id="SM00448">
    <property type="entry name" value="REC"/>
    <property type="match status" value="1"/>
</dbReference>
<evidence type="ECO:0000259" key="14">
    <source>
        <dbReference type="PROSITE" id="PS50110"/>
    </source>
</evidence>
<comment type="catalytic activity">
    <reaction evidence="1">
        <text>ATP + protein L-histidine = ADP + protein N-phospho-L-histidine.</text>
        <dbReference type="EC" id="2.7.13.3"/>
    </reaction>
</comment>
<evidence type="ECO:0000256" key="4">
    <source>
        <dbReference type="ARBA" id="ARBA00022553"/>
    </source>
</evidence>
<protein>
    <recommendedName>
        <fullName evidence="3">Chemotaxis protein CheA</fullName>
        <ecNumber evidence="2">2.7.13.3</ecNumber>
    </recommendedName>
</protein>
<dbReference type="Pfam" id="PF02518">
    <property type="entry name" value="HATPase_c"/>
    <property type="match status" value="1"/>
</dbReference>
<dbReference type="Pfam" id="PF01584">
    <property type="entry name" value="CheW"/>
    <property type="match status" value="1"/>
</dbReference>
<dbReference type="Proteomes" id="UP001359886">
    <property type="component" value="Unassembled WGS sequence"/>
</dbReference>
<dbReference type="PRINTS" id="PR00344">
    <property type="entry name" value="BCTRLSENSOR"/>
</dbReference>
<feature type="domain" description="HPt" evidence="16">
    <location>
        <begin position="947"/>
        <end position="1051"/>
    </location>
</feature>
<feature type="domain" description="CheW-like" evidence="15">
    <location>
        <begin position="1568"/>
        <end position="1704"/>
    </location>
</feature>
<keyword evidence="4 10" id="KW-0597">Phosphoprotein</keyword>
<dbReference type="CDD" id="cd00088">
    <property type="entry name" value="HPT"/>
    <property type="match status" value="2"/>
</dbReference>
<dbReference type="InterPro" id="IPR003594">
    <property type="entry name" value="HATPase_dom"/>
</dbReference>
<comment type="function">
    <text evidence="8">Involved in the transmission of sensory signals from the chemoreceptors to the flagellar motors. CheA is autophosphorylated; it can transfer its phosphate group to either CheB or CheY.</text>
</comment>
<feature type="domain" description="HPt" evidence="16">
    <location>
        <begin position="597"/>
        <end position="704"/>
    </location>
</feature>
<dbReference type="InterPro" id="IPR008207">
    <property type="entry name" value="Sig_transdc_His_kin_Hpt_dom"/>
</dbReference>
<dbReference type="PANTHER" id="PTHR43395:SF8">
    <property type="entry name" value="HISTIDINE KINASE"/>
    <property type="match status" value="1"/>
</dbReference>
<dbReference type="FunFam" id="3.30.565.10:FF:000016">
    <property type="entry name" value="Chemotaxis protein CheA, putative"/>
    <property type="match status" value="1"/>
</dbReference>
<dbReference type="SMART" id="SM01231">
    <property type="entry name" value="H-kinase_dim"/>
    <property type="match status" value="1"/>
</dbReference>
<dbReference type="SMART" id="SM00387">
    <property type="entry name" value="HATPase_c"/>
    <property type="match status" value="1"/>
</dbReference>
<feature type="compositionally biased region" description="Low complexity" evidence="12">
    <location>
        <begin position="1137"/>
        <end position="1155"/>
    </location>
</feature>
<dbReference type="Gene3D" id="3.40.50.2300">
    <property type="match status" value="1"/>
</dbReference>
<accession>A0AAW9RE02</accession>
<dbReference type="PANTHER" id="PTHR43395">
    <property type="entry name" value="SENSOR HISTIDINE KINASE CHEA"/>
    <property type="match status" value="1"/>
</dbReference>
<dbReference type="Pfam" id="PF00072">
    <property type="entry name" value="Response_reg"/>
    <property type="match status" value="1"/>
</dbReference>
<dbReference type="InterPro" id="IPR005467">
    <property type="entry name" value="His_kinase_dom"/>
</dbReference>
<dbReference type="InterPro" id="IPR002545">
    <property type="entry name" value="CheW-lke_dom"/>
</dbReference>
<evidence type="ECO:0000259" key="15">
    <source>
        <dbReference type="PROSITE" id="PS50851"/>
    </source>
</evidence>
<evidence type="ECO:0000259" key="13">
    <source>
        <dbReference type="PROSITE" id="PS50109"/>
    </source>
</evidence>
<dbReference type="SMART" id="SM00073">
    <property type="entry name" value="HPT"/>
    <property type="match status" value="2"/>
</dbReference>
<dbReference type="PROSITE" id="PS50109">
    <property type="entry name" value="HIS_KIN"/>
    <property type="match status" value="1"/>
</dbReference>
<keyword evidence="5" id="KW-0808">Transferase</keyword>
<feature type="domain" description="Response regulatory" evidence="14">
    <location>
        <begin position="1725"/>
        <end position="1841"/>
    </location>
</feature>
<dbReference type="InterPro" id="IPR004105">
    <property type="entry name" value="CheA-like_dim"/>
</dbReference>
<dbReference type="Gene3D" id="1.20.120.160">
    <property type="entry name" value="HPT domain"/>
    <property type="match status" value="3"/>
</dbReference>
<feature type="modified residue" description="4-aspartylphosphate" evidence="10">
    <location>
        <position position="1774"/>
    </location>
</feature>
<dbReference type="Gene3D" id="2.30.30.40">
    <property type="entry name" value="SH3 Domains"/>
    <property type="match status" value="1"/>
</dbReference>
<gene>
    <name evidence="17" type="ORF">V3330_05435</name>
</gene>
<dbReference type="SMART" id="SM00260">
    <property type="entry name" value="CheW"/>
    <property type="match status" value="1"/>
</dbReference>
<dbReference type="Pfam" id="PF01627">
    <property type="entry name" value="Hpt"/>
    <property type="match status" value="3"/>
</dbReference>
<evidence type="ECO:0000313" key="18">
    <source>
        <dbReference type="Proteomes" id="UP001359886"/>
    </source>
</evidence>
<evidence type="ECO:0000256" key="2">
    <source>
        <dbReference type="ARBA" id="ARBA00012438"/>
    </source>
</evidence>
<feature type="modified residue" description="Phosphohistidine" evidence="9">
    <location>
        <position position="644"/>
    </location>
</feature>
<keyword evidence="11" id="KW-0175">Coiled coil</keyword>
<dbReference type="SUPFAM" id="SSF55874">
    <property type="entry name" value="ATPase domain of HSP90 chaperone/DNA topoisomerase II/histidine kinase"/>
    <property type="match status" value="1"/>
</dbReference>
<evidence type="ECO:0000256" key="6">
    <source>
        <dbReference type="ARBA" id="ARBA00022777"/>
    </source>
</evidence>
<evidence type="ECO:0000256" key="11">
    <source>
        <dbReference type="SAM" id="Coils"/>
    </source>
</evidence>
<evidence type="ECO:0000259" key="16">
    <source>
        <dbReference type="PROSITE" id="PS50894"/>
    </source>
</evidence>
<dbReference type="InterPro" id="IPR036641">
    <property type="entry name" value="HPT_dom_sf"/>
</dbReference>
<dbReference type="GO" id="GO:0005737">
    <property type="term" value="C:cytoplasm"/>
    <property type="evidence" value="ECO:0007669"/>
    <property type="project" value="InterPro"/>
</dbReference>
<dbReference type="Pfam" id="PF26379">
    <property type="entry name" value="FimL_2nd"/>
    <property type="match status" value="1"/>
</dbReference>
<evidence type="ECO:0000256" key="1">
    <source>
        <dbReference type="ARBA" id="ARBA00000085"/>
    </source>
</evidence>
<evidence type="ECO:0000256" key="8">
    <source>
        <dbReference type="ARBA" id="ARBA00035100"/>
    </source>
</evidence>
<dbReference type="SUPFAM" id="SSF52172">
    <property type="entry name" value="CheY-like"/>
    <property type="match status" value="1"/>
</dbReference>
<feature type="compositionally biased region" description="Low complexity" evidence="12">
    <location>
        <begin position="926"/>
        <end position="946"/>
    </location>
</feature>
<evidence type="ECO:0000256" key="3">
    <source>
        <dbReference type="ARBA" id="ARBA00021495"/>
    </source>
</evidence>
<dbReference type="SUPFAM" id="SSF50341">
    <property type="entry name" value="CheW-like"/>
    <property type="match status" value="1"/>
</dbReference>
<feature type="compositionally biased region" description="Low complexity" evidence="12">
    <location>
        <begin position="904"/>
        <end position="919"/>
    </location>
</feature>
<organism evidence="17 18">
    <name type="scientific">Elongatibacter sediminis</name>
    <dbReference type="NCBI Taxonomy" id="3119006"/>
    <lineage>
        <taxon>Bacteria</taxon>
        <taxon>Pseudomonadati</taxon>
        <taxon>Pseudomonadota</taxon>
        <taxon>Gammaproteobacteria</taxon>
        <taxon>Chromatiales</taxon>
        <taxon>Wenzhouxiangellaceae</taxon>
        <taxon>Elongatibacter</taxon>
    </lineage>
</organism>
<dbReference type="GO" id="GO:0000155">
    <property type="term" value="F:phosphorelay sensor kinase activity"/>
    <property type="evidence" value="ECO:0007669"/>
    <property type="project" value="InterPro"/>
</dbReference>
<dbReference type="InterPro" id="IPR051315">
    <property type="entry name" value="Bact_Chemotaxis_CheA"/>
</dbReference>
<comment type="caution">
    <text evidence="17">The sequence shown here is derived from an EMBL/GenBank/DDBJ whole genome shotgun (WGS) entry which is preliminary data.</text>
</comment>
<feature type="domain" description="Histidine kinase" evidence="13">
    <location>
        <begin position="1331"/>
        <end position="1566"/>
    </location>
</feature>
<dbReference type="InterPro" id="IPR001789">
    <property type="entry name" value="Sig_transdc_resp-reg_receiver"/>
</dbReference>
<dbReference type="Gene3D" id="3.30.565.10">
    <property type="entry name" value="Histidine kinase-like ATPase, C-terminal domain"/>
    <property type="match status" value="1"/>
</dbReference>
<evidence type="ECO:0000256" key="10">
    <source>
        <dbReference type="PROSITE-ProRule" id="PRU00169"/>
    </source>
</evidence>
<dbReference type="PROSITE" id="PS50894">
    <property type="entry name" value="HPT"/>
    <property type="match status" value="3"/>
</dbReference>
<sequence length="1851" mass="200314">MMLEGTNASSAIRWVRQDLDEAMQSIRDNLESYAEDETDRSALREVQERLEQLNLTFLTMEQKGASILTDEMIAVGGHLLHDGGNRQESLAALTDAVVVLPSYLDRLQAGHDDLPILLLPTLNELRATYDEKLLSEGTLFAPVLDVMIPELNGNEADAIGDREFSAFARRVRNQYQAALLGWLKEQSKSELLDPLQEVCRTLHRRLGRLPLRRMWWIAEMTIAGFRDHAIDNDLPLRRLFARLDLNLKSLAEIGEDGPPDDALVALSRALLFHAAQARPGSKSTDLLRQRFQLEELIPDRDALMRARGAVTGRDAELFRSIGDAVREEMAAVKDTLDMELRTGRVETEQRESSLASLRQLADTLNMLNLPVPARAVEDLLPSLEEMDGADNTELDSPLLRLARKLIEVESLLDTHIRLLGEPVDEEQGSDYIELPAREYREILGQMLDQCVSSLHDAQDAVHKRLAGDAEADFGAPLEAVAGALKMAGQREVGMLTEKLGRTLNAGLHAKAEGASDEEARLIPLTDAVAALDLYLSGCRDEQANSLRFLEIMHERLDGLPEADTDGADAGHTKIELPERAAAAPEPQPVAADADGAQPVLDPDLQAVFMEEFDGVLAQLAERMPVWMGDLADRDALNDVRRGFHTLKGSGRMVGAVEVGDFAWRVEDLLNHILEGKTTAGPDMADAVQLAVSCLPELKARLLQEPSALDAGTIAAVSDFYRRAAAGEAIEAGVLRDMLPAALVAGAEPAGTARTTAESGTTGTGEAASQPETGAADGVDPELAQLMIGEIRQYIGDLDGFANGTDDQAAGEVSEELIRAAHTLASTLALAPLGQESELARAIEHYLIALGRKDLTASRDALTVVQHCLHRFRQRLYILENGNATTYPLEDAVLLASLTAETETAQQATAAQEPAAATAEPVEEAGDVAAGEAQADAATSDSPDPSSVLNDESGIIAIFLEEAVEVLERCDTLLNTWRDKLSDRKLVQNLQREIHTFKGGARMAGLDPLGDLAHAMETLMERIAANRLQATVAAVQALEEGCDRLNVWVEQLLTGQMPAAGNALARFEQRTAALELPGSEAAATEIETAAPVAAPAEAEVPEADTTGQTAEPAPDTVGADETARESTAPEAGDDGDTAARAAAATAADSGDETTAASVPGEETEADQPAAAETRTEEQTSVTPAAADAPDRKAGDDTGPREAAPREPAQAPPAPAAEPPKREFRDIPDRPAVEAADDAASQQHIRVAAELMDSLVNHAGEISIYRARLEQQLGSVRFNLKEMDQTVGRLKDQLRKMDMEAEAQMLSRYQHASSQSSSDFDPLELDRFSNMQQLSRALTESVSDLLNLQEMMGESVRQAETLLVQQSRVSSDLQEGLMQTRMTPFGSAAPRLRRVVRAAAAETGKRARLQLRMAGSSDQLDRNVLERITAPLEHMLRNAVVHGIEAPKVRRQKDKPEEGEIVVTVEAEATEFIVRVEDDGNGVNLDAVRKRAIERGLLGKADDVSAARLTSFILESGFSTAETVTGLAGRGVGMDVVNSEIRQIGGSMDIDSEAGKGTRFTIRIPFSLAVMQAIGVTVGERPYLVPLNSVGGVARMVPADYAALCADGNPEYEFAGEKYPVLELEPLLGEEAPGKTSGNVSLLMIRAGEHKAAFRVTELQSHQEVVMKPVGPQISSIPGILGATISADGQVVIILDMGPVIRRGLALAANSEKPVEPPKKEKLRKPLVMVVDDSITMRKVTSRVLENHALDVMTAQDGLDAIENLHERIPDLMLLDIEMPRMDGYELAEHVRSDPRLRHVPIVMITSRAGQKHRRRARQAGANEYMTKPYQEADLVAKVGEMLKLDLNEQRTD</sequence>
<dbReference type="PROSITE" id="PS50851">
    <property type="entry name" value="CHEW"/>
    <property type="match status" value="1"/>
</dbReference>
<dbReference type="InterPro" id="IPR004358">
    <property type="entry name" value="Sig_transdc_His_kin-like_C"/>
</dbReference>
<keyword evidence="18" id="KW-1185">Reference proteome</keyword>
<dbReference type="GO" id="GO:0006935">
    <property type="term" value="P:chemotaxis"/>
    <property type="evidence" value="ECO:0007669"/>
    <property type="project" value="InterPro"/>
</dbReference>
<evidence type="ECO:0000256" key="7">
    <source>
        <dbReference type="ARBA" id="ARBA00023012"/>
    </source>
</evidence>
<dbReference type="InterPro" id="IPR036061">
    <property type="entry name" value="CheW-like_dom_sf"/>
</dbReference>
<dbReference type="SUPFAM" id="SSF47226">
    <property type="entry name" value="Histidine-containing phosphotransfer domain, HPT domain"/>
    <property type="match status" value="3"/>
</dbReference>
<evidence type="ECO:0000313" key="17">
    <source>
        <dbReference type="EMBL" id="MEJ8567060.1"/>
    </source>
</evidence>
<feature type="region of interest" description="Disordered" evidence="12">
    <location>
        <begin position="1092"/>
        <end position="1222"/>
    </location>
</feature>
<dbReference type="InterPro" id="IPR036890">
    <property type="entry name" value="HATPase_C_sf"/>
</dbReference>
<dbReference type="RefSeq" id="WP_354694379.1">
    <property type="nucleotide sequence ID" value="NZ_JAZHOG010000003.1"/>
</dbReference>
<dbReference type="InterPro" id="IPR011006">
    <property type="entry name" value="CheY-like_superfamily"/>
</dbReference>
<evidence type="ECO:0000256" key="9">
    <source>
        <dbReference type="PROSITE-ProRule" id="PRU00110"/>
    </source>
</evidence>
<dbReference type="PROSITE" id="PS50110">
    <property type="entry name" value="RESPONSE_REGULATORY"/>
    <property type="match status" value="1"/>
</dbReference>
<feature type="domain" description="HPt" evidence="16">
    <location>
        <begin position="775"/>
        <end position="878"/>
    </location>
</feature>
<feature type="modified residue" description="Phosphohistidine" evidence="9">
    <location>
        <position position="821"/>
    </location>
</feature>
<feature type="coiled-coil region" evidence="11">
    <location>
        <begin position="16"/>
        <end position="63"/>
    </location>
</feature>